<keyword evidence="2" id="KW-1185">Reference proteome</keyword>
<gene>
    <name evidence="1" type="ORF">XENOCAPTIV_018325</name>
</gene>
<protein>
    <recommendedName>
        <fullName evidence="3">Agouti signaling protein</fullName>
    </recommendedName>
</protein>
<comment type="caution">
    <text evidence="1">The sequence shown here is derived from an EMBL/GenBank/DDBJ whole genome shotgun (WGS) entry which is preliminary data.</text>
</comment>
<dbReference type="EMBL" id="JAHRIN010033993">
    <property type="protein sequence ID" value="MEQ2202859.1"/>
    <property type="molecule type" value="Genomic_DNA"/>
</dbReference>
<name>A0ABV0R4E7_9TELE</name>
<proteinExistence type="predicted"/>
<dbReference type="Proteomes" id="UP001434883">
    <property type="component" value="Unassembled WGS sequence"/>
</dbReference>
<organism evidence="1 2">
    <name type="scientific">Xenoophorus captivus</name>
    <dbReference type="NCBI Taxonomy" id="1517983"/>
    <lineage>
        <taxon>Eukaryota</taxon>
        <taxon>Metazoa</taxon>
        <taxon>Chordata</taxon>
        <taxon>Craniata</taxon>
        <taxon>Vertebrata</taxon>
        <taxon>Euteleostomi</taxon>
        <taxon>Actinopterygii</taxon>
        <taxon>Neopterygii</taxon>
        <taxon>Teleostei</taxon>
        <taxon>Neoteleostei</taxon>
        <taxon>Acanthomorphata</taxon>
        <taxon>Ovalentaria</taxon>
        <taxon>Atherinomorphae</taxon>
        <taxon>Cyprinodontiformes</taxon>
        <taxon>Goodeidae</taxon>
        <taxon>Xenoophorus</taxon>
    </lineage>
</organism>
<sequence>MYRLFLFLNPNFFLNLPNISSPPSRCKQKSVVTPRLFFLFSCSNSFVSIFLLNFPSSNSASSFVSIPAPSPPDLVPLYNGNTRKPEKVENFHPPIRFPLSSLR</sequence>
<accession>A0ABV0R4E7</accession>
<evidence type="ECO:0000313" key="1">
    <source>
        <dbReference type="EMBL" id="MEQ2202859.1"/>
    </source>
</evidence>
<evidence type="ECO:0000313" key="2">
    <source>
        <dbReference type="Proteomes" id="UP001434883"/>
    </source>
</evidence>
<reference evidence="1 2" key="1">
    <citation type="submission" date="2021-06" db="EMBL/GenBank/DDBJ databases">
        <authorList>
            <person name="Palmer J.M."/>
        </authorList>
    </citation>
    <scope>NUCLEOTIDE SEQUENCE [LARGE SCALE GENOMIC DNA]</scope>
    <source>
        <strain evidence="1 2">XC_2019</strain>
        <tissue evidence="1">Muscle</tissue>
    </source>
</reference>
<evidence type="ECO:0008006" key="3">
    <source>
        <dbReference type="Google" id="ProtNLM"/>
    </source>
</evidence>